<reference evidence="2 3" key="1">
    <citation type="submission" date="2014-04" db="EMBL/GenBank/DDBJ databases">
        <title>Genome evolution of avian class.</title>
        <authorList>
            <person name="Zhang G."/>
            <person name="Li C."/>
        </authorList>
    </citation>
    <scope>NUCLEOTIDE SEQUENCE [LARGE SCALE GENOMIC DNA]</scope>
    <source>
        <strain evidence="2">BGI_N320</strain>
    </source>
</reference>
<dbReference type="PANTHER" id="PTHR14362:SF2">
    <property type="entry name" value="COILED-COIL DOMAIN-CONTAINING PROTEIN 81"/>
    <property type="match status" value="1"/>
</dbReference>
<accession>A0A091H907</accession>
<name>A0A091H907_BUCRH</name>
<dbReference type="AlphaFoldDB" id="A0A091H907"/>
<dbReference type="GO" id="GO:0005815">
    <property type="term" value="C:microtubule organizing center"/>
    <property type="evidence" value="ECO:0007669"/>
    <property type="project" value="TreeGrafter"/>
</dbReference>
<organism evidence="2 3">
    <name type="scientific">Buceros rhinoceros silvestris</name>
    <dbReference type="NCBI Taxonomy" id="175836"/>
    <lineage>
        <taxon>Eukaryota</taxon>
        <taxon>Metazoa</taxon>
        <taxon>Chordata</taxon>
        <taxon>Craniata</taxon>
        <taxon>Vertebrata</taxon>
        <taxon>Euteleostomi</taxon>
        <taxon>Archelosauria</taxon>
        <taxon>Archosauria</taxon>
        <taxon>Dinosauria</taxon>
        <taxon>Saurischia</taxon>
        <taxon>Theropoda</taxon>
        <taxon>Coelurosauria</taxon>
        <taxon>Aves</taxon>
        <taxon>Neognathae</taxon>
        <taxon>Neoaves</taxon>
        <taxon>Telluraves</taxon>
        <taxon>Coraciimorphae</taxon>
        <taxon>Bucerotiformes</taxon>
        <taxon>Bucerotidae</taxon>
        <taxon>Buceros</taxon>
    </lineage>
</organism>
<dbReference type="EMBL" id="KL529600">
    <property type="protein sequence ID" value="KFO92356.1"/>
    <property type="molecule type" value="Genomic_DNA"/>
</dbReference>
<proteinExistence type="predicted"/>
<sequence length="136" mass="15763">QGVLIPGLGTFTMVHEQFNGYEDVYTVRRPYFYLDIDEFFLQELVFPTVIIPGDVKVKLLNYRWLSQATSFSRHLVENCVQETILLYSYHLRSGQHLPFAFKDIGVLSCRDGILGMRFYYECVAGLERKASRVALL</sequence>
<feature type="non-terminal residue" evidence="2">
    <location>
        <position position="1"/>
    </location>
</feature>
<gene>
    <name evidence="2" type="ORF">N320_06878</name>
</gene>
<dbReference type="Pfam" id="PF18289">
    <property type="entry name" value="HU-CCDC81_euk_2"/>
    <property type="match status" value="1"/>
</dbReference>
<evidence type="ECO:0000259" key="1">
    <source>
        <dbReference type="Pfam" id="PF18289"/>
    </source>
</evidence>
<dbReference type="InterPro" id="IPR026295">
    <property type="entry name" value="CCD81"/>
</dbReference>
<dbReference type="InterPro" id="IPR040673">
    <property type="entry name" value="CCDC81_HU_dom_2"/>
</dbReference>
<feature type="domain" description="CCDC81 HU" evidence="1">
    <location>
        <begin position="57"/>
        <end position="127"/>
    </location>
</feature>
<feature type="non-terminal residue" evidence="2">
    <location>
        <position position="136"/>
    </location>
</feature>
<evidence type="ECO:0000313" key="3">
    <source>
        <dbReference type="Proteomes" id="UP000054064"/>
    </source>
</evidence>
<evidence type="ECO:0000313" key="2">
    <source>
        <dbReference type="EMBL" id="KFO92356.1"/>
    </source>
</evidence>
<dbReference type="Proteomes" id="UP000054064">
    <property type="component" value="Unassembled WGS sequence"/>
</dbReference>
<dbReference type="PANTHER" id="PTHR14362">
    <property type="entry name" value="COILED-COIL DOMAIN-CONTAINING PROTEIN 81"/>
    <property type="match status" value="1"/>
</dbReference>
<protein>
    <submittedName>
        <fullName evidence="2">Coiled-coil domain-containing protein 81</fullName>
    </submittedName>
</protein>
<keyword evidence="3" id="KW-1185">Reference proteome</keyword>